<evidence type="ECO:0000313" key="17">
    <source>
        <dbReference type="EMBL" id="VEH86229.1"/>
    </source>
</evidence>
<comment type="similarity">
    <text evidence="2 14">Belongs to the DsbB family.</text>
</comment>
<evidence type="ECO:0000256" key="9">
    <source>
        <dbReference type="ARBA" id="ARBA00023002"/>
    </source>
</evidence>
<dbReference type="AlphaFoldDB" id="A0A0W0R5X2"/>
<feature type="topological domain" description="Periplasmic" evidence="14">
    <location>
        <begin position="27"/>
        <end position="44"/>
    </location>
</feature>
<dbReference type="PANTHER" id="PTHR36570">
    <property type="entry name" value="DISULFIDE BOND FORMATION PROTEIN B"/>
    <property type="match status" value="1"/>
</dbReference>
<accession>A0A0W0R5X2</accession>
<dbReference type="PANTHER" id="PTHR36570:SF3">
    <property type="entry name" value="DISULFIDE BOND FORMATION PROTEIN B"/>
    <property type="match status" value="1"/>
</dbReference>
<protein>
    <recommendedName>
        <fullName evidence="14">Disulfide bond formation protein B</fullName>
    </recommendedName>
    <alternativeName>
        <fullName evidence="14">Disulfide oxidoreductase</fullName>
    </alternativeName>
</protein>
<name>A0A0W0R5X2_9GAMM</name>
<dbReference type="EMBL" id="LR134437">
    <property type="protein sequence ID" value="VEH86229.1"/>
    <property type="molecule type" value="Genomic_DNA"/>
</dbReference>
<keyword evidence="6 14" id="KW-0812">Transmembrane</keyword>
<organism evidence="16 18">
    <name type="scientific">Legionella adelaidensis</name>
    <dbReference type="NCBI Taxonomy" id="45056"/>
    <lineage>
        <taxon>Bacteria</taxon>
        <taxon>Pseudomonadati</taxon>
        <taxon>Pseudomonadota</taxon>
        <taxon>Gammaproteobacteria</taxon>
        <taxon>Legionellales</taxon>
        <taxon>Legionellaceae</taxon>
        <taxon>Legionella</taxon>
    </lineage>
</organism>
<evidence type="ECO:0000256" key="6">
    <source>
        <dbReference type="ARBA" id="ARBA00022692"/>
    </source>
</evidence>
<dbReference type="OrthoDB" id="3711263at2"/>
<dbReference type="RefSeq" id="WP_058462153.1">
    <property type="nucleotide sequence ID" value="NZ_CAAAHS010000002.1"/>
</dbReference>
<keyword evidence="12 14" id="KW-0143">Chaperone</keyword>
<evidence type="ECO:0000256" key="5">
    <source>
        <dbReference type="ARBA" id="ARBA00022519"/>
    </source>
</evidence>
<feature type="disulfide bond" description="Redox-active" evidence="14">
    <location>
        <begin position="36"/>
        <end position="39"/>
    </location>
</feature>
<evidence type="ECO:0000256" key="13">
    <source>
        <dbReference type="ARBA" id="ARBA00023284"/>
    </source>
</evidence>
<comment type="caution">
    <text evidence="14">Lacks conserved residue(s) required for the propagation of feature annotation.</text>
</comment>
<evidence type="ECO:0000256" key="12">
    <source>
        <dbReference type="ARBA" id="ARBA00023186"/>
    </source>
</evidence>
<keyword evidence="17" id="KW-0614">Plasmid</keyword>
<dbReference type="GO" id="GO:0009055">
    <property type="term" value="F:electron transfer activity"/>
    <property type="evidence" value="ECO:0007669"/>
    <property type="project" value="UniProtKB-UniRule"/>
</dbReference>
<dbReference type="GO" id="GO:0005886">
    <property type="term" value="C:plasma membrane"/>
    <property type="evidence" value="ECO:0007669"/>
    <property type="project" value="UniProtKB-SubCell"/>
</dbReference>
<evidence type="ECO:0000313" key="18">
    <source>
        <dbReference type="Proteomes" id="UP000054859"/>
    </source>
</evidence>
<evidence type="ECO:0000256" key="2">
    <source>
        <dbReference type="ARBA" id="ARBA00008823"/>
    </source>
</evidence>
<dbReference type="InterPro" id="IPR050183">
    <property type="entry name" value="DsbB"/>
</dbReference>
<evidence type="ECO:0000256" key="3">
    <source>
        <dbReference type="ARBA" id="ARBA00022448"/>
    </source>
</evidence>
<dbReference type="EMBL" id="LNKA01000001">
    <property type="protein sequence ID" value="KTC66483.1"/>
    <property type="molecule type" value="Genomic_DNA"/>
</dbReference>
<comment type="function">
    <text evidence="14">Required for disulfide bond formation in some periplasmic proteins. Acts by oxidizing the DsbA protein.</text>
</comment>
<proteinExistence type="inferred from homology"/>
<keyword evidence="7 14" id="KW-0249">Electron transport</keyword>
<dbReference type="GO" id="GO:0015035">
    <property type="term" value="F:protein-disulfide reductase activity"/>
    <property type="evidence" value="ECO:0007669"/>
    <property type="project" value="UniProtKB-UniRule"/>
</dbReference>
<keyword evidence="11 14" id="KW-1015">Disulfide bond</keyword>
<dbReference type="STRING" id="45056.Lade_1141"/>
<dbReference type="InterPro" id="IPR022920">
    <property type="entry name" value="Disulphide_bond_form_DsbB"/>
</dbReference>
<evidence type="ECO:0000313" key="16">
    <source>
        <dbReference type="EMBL" id="KTC66483.1"/>
    </source>
</evidence>
<evidence type="ECO:0000256" key="7">
    <source>
        <dbReference type="ARBA" id="ARBA00022982"/>
    </source>
</evidence>
<evidence type="ECO:0000256" key="1">
    <source>
        <dbReference type="ARBA" id="ARBA00004429"/>
    </source>
</evidence>
<keyword evidence="10 14" id="KW-0472">Membrane</keyword>
<geneLocation type="plasmid" evidence="17 19">
    <name>28</name>
</geneLocation>
<keyword evidence="4 14" id="KW-1003">Cell membrane</keyword>
<dbReference type="PATRIC" id="fig|45056.6.peg.1180"/>
<evidence type="ECO:0000256" key="8">
    <source>
        <dbReference type="ARBA" id="ARBA00022989"/>
    </source>
</evidence>
<dbReference type="HAMAP" id="MF_00286">
    <property type="entry name" value="DsbB"/>
    <property type="match status" value="1"/>
</dbReference>
<feature type="transmembrane region" description="Helical" evidence="15">
    <location>
        <begin position="139"/>
        <end position="159"/>
    </location>
</feature>
<gene>
    <name evidence="14 17" type="primary">dsbB</name>
    <name evidence="16" type="ORF">Lade_1141</name>
    <name evidence="17" type="ORF">NCTC12735_01877</name>
</gene>
<evidence type="ECO:0000256" key="14">
    <source>
        <dbReference type="HAMAP-Rule" id="MF_00286"/>
    </source>
</evidence>
<evidence type="ECO:0000256" key="10">
    <source>
        <dbReference type="ARBA" id="ARBA00023136"/>
    </source>
</evidence>
<sequence>MNKRIFRVFESLLFLATTFVLFSSFYFQYFQELQPCPLCLMQRLCIFFIFFLCLSGMFLSTLKRARIITFWQVFFSLAGIFFVSRQLWLQSLSAENVPACLPGLDVLIRYFPWQEVAHALFWGDGECAESTWRLWGLSMAGWAAIYFIFSTFLSGFLFWRLKKTPITYTP</sequence>
<dbReference type="GO" id="GO:0006457">
    <property type="term" value="P:protein folding"/>
    <property type="evidence" value="ECO:0007669"/>
    <property type="project" value="InterPro"/>
</dbReference>
<feature type="topological domain" description="Cytoplasmic" evidence="14">
    <location>
        <begin position="1"/>
        <end position="9"/>
    </location>
</feature>
<keyword evidence="8 14" id="KW-1133">Transmembrane helix</keyword>
<dbReference type="Pfam" id="PF02600">
    <property type="entry name" value="DsbB"/>
    <property type="match status" value="1"/>
</dbReference>
<dbReference type="Gene3D" id="1.20.1550.10">
    <property type="entry name" value="DsbB-like"/>
    <property type="match status" value="1"/>
</dbReference>
<evidence type="ECO:0000313" key="19">
    <source>
        <dbReference type="Proteomes" id="UP000281170"/>
    </source>
</evidence>
<dbReference type="InterPro" id="IPR003752">
    <property type="entry name" value="DiS_bond_form_DsbB/BdbC"/>
</dbReference>
<evidence type="ECO:0000256" key="4">
    <source>
        <dbReference type="ARBA" id="ARBA00022475"/>
    </source>
</evidence>
<dbReference type="Proteomes" id="UP000054859">
    <property type="component" value="Unassembled WGS sequence"/>
</dbReference>
<comment type="subcellular location">
    <subcellularLocation>
        <location evidence="1">Cell inner membrane</location>
        <topology evidence="1">Multi-pass membrane protein</topology>
    </subcellularLocation>
    <subcellularLocation>
        <location evidence="14">Cell membrane</location>
        <topology evidence="14">Multi-pass membrane protein</topology>
    </subcellularLocation>
</comment>
<keyword evidence="18" id="KW-1185">Reference proteome</keyword>
<keyword evidence="9 14" id="KW-0560">Oxidoreductase</keyword>
<feature type="topological domain" description="Cytoplasmic" evidence="14">
    <location>
        <begin position="161"/>
        <end position="170"/>
    </location>
</feature>
<keyword evidence="3 14" id="KW-0813">Transport</keyword>
<dbReference type="InterPro" id="IPR023380">
    <property type="entry name" value="DsbB-like_sf"/>
</dbReference>
<reference evidence="17 19" key="2">
    <citation type="submission" date="2018-12" db="EMBL/GenBank/DDBJ databases">
        <authorList>
            <consortium name="Pathogen Informatics"/>
        </authorList>
    </citation>
    <scope>NUCLEOTIDE SEQUENCE [LARGE SCALE GENOMIC DNA]</scope>
    <source>
        <strain evidence="17 19">NCTC12735</strain>
        <plasmid evidence="19">28</plasmid>
    </source>
</reference>
<dbReference type="Proteomes" id="UP000281170">
    <property type="component" value="Plasmid 28"/>
</dbReference>
<evidence type="ECO:0000256" key="15">
    <source>
        <dbReference type="SAM" id="Phobius"/>
    </source>
</evidence>
<dbReference type="SUPFAM" id="SSF158442">
    <property type="entry name" value="DsbB-like"/>
    <property type="match status" value="1"/>
</dbReference>
<dbReference type="KEGG" id="ladl:NCTC12735_01877"/>
<feature type="transmembrane region" description="Helical" evidence="15">
    <location>
        <begin position="41"/>
        <end position="60"/>
    </location>
</feature>
<reference evidence="16 18" key="1">
    <citation type="submission" date="2015-11" db="EMBL/GenBank/DDBJ databases">
        <title>Identification of large and diverse effector repertoires of 38 Legionella species.</title>
        <authorList>
            <person name="Burstein D."/>
            <person name="Amaro F."/>
            <person name="Zusman T."/>
            <person name="Lifshitz Z."/>
            <person name="Cohen O."/>
            <person name="Gilbert J.A."/>
            <person name="Pupko T."/>
            <person name="Shuman H.A."/>
            <person name="Segal G."/>
        </authorList>
    </citation>
    <scope>NUCLEOTIDE SEQUENCE [LARGE SCALE GENOMIC DNA]</scope>
    <source>
        <strain evidence="16 18">1762-AUS-E</strain>
    </source>
</reference>
<keyword evidence="13 14" id="KW-0676">Redox-active center</keyword>
<feature type="transmembrane region" description="Helical" evidence="15">
    <location>
        <begin position="12"/>
        <end position="29"/>
    </location>
</feature>
<keyword evidence="5" id="KW-0997">Cell inner membrane</keyword>
<evidence type="ECO:0000256" key="11">
    <source>
        <dbReference type="ARBA" id="ARBA00023157"/>
    </source>
</evidence>
<feature type="transmembrane region" description="Helical" evidence="15">
    <location>
        <begin position="67"/>
        <end position="88"/>
    </location>
</feature>